<name>X6NT16_RETFI</name>
<accession>X6NT16</accession>
<proteinExistence type="predicted"/>
<evidence type="ECO:0000313" key="2">
    <source>
        <dbReference type="EMBL" id="ETO28869.1"/>
    </source>
</evidence>
<evidence type="ECO:0000256" key="1">
    <source>
        <dbReference type="SAM" id="MobiDB-lite"/>
    </source>
</evidence>
<dbReference type="EMBL" id="ASPP01006416">
    <property type="protein sequence ID" value="ETO28869.1"/>
    <property type="molecule type" value="Genomic_DNA"/>
</dbReference>
<gene>
    <name evidence="2" type="ORF">RFI_08257</name>
</gene>
<feature type="region of interest" description="Disordered" evidence="1">
    <location>
        <begin position="215"/>
        <end position="243"/>
    </location>
</feature>
<dbReference type="AlphaFoldDB" id="X6NT16"/>
<feature type="compositionally biased region" description="Polar residues" evidence="1">
    <location>
        <begin position="222"/>
        <end position="231"/>
    </location>
</feature>
<reference evidence="2 3" key="1">
    <citation type="journal article" date="2013" name="Curr. Biol.">
        <title>The Genome of the Foraminiferan Reticulomyxa filosa.</title>
        <authorList>
            <person name="Glockner G."/>
            <person name="Hulsmann N."/>
            <person name="Schleicher M."/>
            <person name="Noegel A.A."/>
            <person name="Eichinger L."/>
            <person name="Gallinger C."/>
            <person name="Pawlowski J."/>
            <person name="Sierra R."/>
            <person name="Euteneuer U."/>
            <person name="Pillet L."/>
            <person name="Moustafa A."/>
            <person name="Platzer M."/>
            <person name="Groth M."/>
            <person name="Szafranski K."/>
            <person name="Schliwa M."/>
        </authorList>
    </citation>
    <scope>NUCLEOTIDE SEQUENCE [LARGE SCALE GENOMIC DNA]</scope>
</reference>
<protein>
    <submittedName>
        <fullName evidence="2">Uncharacterized protein</fullName>
    </submittedName>
</protein>
<dbReference type="Proteomes" id="UP000023152">
    <property type="component" value="Unassembled WGS sequence"/>
</dbReference>
<organism evidence="2 3">
    <name type="scientific">Reticulomyxa filosa</name>
    <dbReference type="NCBI Taxonomy" id="46433"/>
    <lineage>
        <taxon>Eukaryota</taxon>
        <taxon>Sar</taxon>
        <taxon>Rhizaria</taxon>
        <taxon>Retaria</taxon>
        <taxon>Foraminifera</taxon>
        <taxon>Monothalamids</taxon>
        <taxon>Reticulomyxidae</taxon>
        <taxon>Reticulomyxa</taxon>
    </lineage>
</organism>
<sequence>MSSPISSKHSRVRKSINIWLYLLGLFKFYKERDYQVYFYRKPCGITVETHNYIVEVKGEDCIPPRTQDEKKENEEITTGPEDKDMCGGYVGLCINAHTIAHVFSGSLIRKVNSIDMSQQPASHVQQIIAKTPLPMVITFQPPTLYHQKKQEYELNIEEFGFYLMEVLSYERKCEVWDSMTTYHITQATHHLQSVESHTDNIHNGQHRASVVHWSNVEEPSKQRPSASVQSSENEKQRESEVEMKKDHFNASARHSIVTLNKNDNDHLEAVLPITHLKTLLFKCLALFHEKVGAVKKKKKKDKYHKELKAIEATEVEIYLNVLSQYLIKLYLKSSETISKQQFLRFGNELTTV</sequence>
<evidence type="ECO:0000313" key="3">
    <source>
        <dbReference type="Proteomes" id="UP000023152"/>
    </source>
</evidence>
<comment type="caution">
    <text evidence="2">The sequence shown here is derived from an EMBL/GenBank/DDBJ whole genome shotgun (WGS) entry which is preliminary data.</text>
</comment>
<keyword evidence="3" id="KW-1185">Reference proteome</keyword>
<feature type="compositionally biased region" description="Basic and acidic residues" evidence="1">
    <location>
        <begin position="232"/>
        <end position="243"/>
    </location>
</feature>